<name>A0ABW2MS88_9FLAO</name>
<keyword evidence="3" id="KW-1185">Reference proteome</keyword>
<sequence length="257" mass="29830">MTKIHKKHFNSWDELSKFIDDTFTFFNRFCFRGHADANWNLESTLTRAVNKKMLEKDVNKLVKEHIINFKQNLRGRSKLKLNKISENEVLAIGQHFGLYTPLLDLSESPYVALFFALQGHSNSGNRCLWAFSENFINDIKIALGENKNQFELVKPISHDNPRLVSQQGLFIRIPVEKAFEEVIKEVKSSSKGVQVFKIVFDDSIKNDSLASLNNMNINNLTLFPDFIGASNHANYILDIEEHLYKRRKEIWKNHDSN</sequence>
<evidence type="ECO:0000313" key="2">
    <source>
        <dbReference type="EMBL" id="MFC7356695.1"/>
    </source>
</evidence>
<dbReference type="EMBL" id="JBHTBN010000001">
    <property type="protein sequence ID" value="MFC7356695.1"/>
    <property type="molecule type" value="Genomic_DNA"/>
</dbReference>
<evidence type="ECO:0000313" key="3">
    <source>
        <dbReference type="Proteomes" id="UP001596415"/>
    </source>
</evidence>
<protein>
    <submittedName>
        <fullName evidence="2">FRG domain-containing protein</fullName>
    </submittedName>
</protein>
<organism evidence="2 3">
    <name type="scientific">Jejudonia soesokkakensis</name>
    <dbReference type="NCBI Taxonomy" id="1323432"/>
    <lineage>
        <taxon>Bacteria</taxon>
        <taxon>Pseudomonadati</taxon>
        <taxon>Bacteroidota</taxon>
        <taxon>Flavobacteriia</taxon>
        <taxon>Flavobacteriales</taxon>
        <taxon>Flavobacteriaceae</taxon>
        <taxon>Jejudonia</taxon>
    </lineage>
</organism>
<proteinExistence type="predicted"/>
<accession>A0ABW2MS88</accession>
<comment type="caution">
    <text evidence="2">The sequence shown here is derived from an EMBL/GenBank/DDBJ whole genome shotgun (WGS) entry which is preliminary data.</text>
</comment>
<reference evidence="3" key="1">
    <citation type="journal article" date="2019" name="Int. J. Syst. Evol. Microbiol.">
        <title>The Global Catalogue of Microorganisms (GCM) 10K type strain sequencing project: providing services to taxonomists for standard genome sequencing and annotation.</title>
        <authorList>
            <consortium name="The Broad Institute Genomics Platform"/>
            <consortium name="The Broad Institute Genome Sequencing Center for Infectious Disease"/>
            <person name="Wu L."/>
            <person name="Ma J."/>
        </authorList>
    </citation>
    <scope>NUCLEOTIDE SEQUENCE [LARGE SCALE GENOMIC DNA]</scope>
    <source>
        <strain evidence="3">CGMCC 1.16306</strain>
    </source>
</reference>
<dbReference type="Proteomes" id="UP001596415">
    <property type="component" value="Unassembled WGS sequence"/>
</dbReference>
<dbReference type="RefSeq" id="WP_380216542.1">
    <property type="nucleotide sequence ID" value="NZ_JBHTBN010000001.1"/>
</dbReference>
<gene>
    <name evidence="2" type="ORF">ACFQO1_03275</name>
</gene>
<feature type="domain" description="FRG" evidence="1">
    <location>
        <begin position="25"/>
        <end position="129"/>
    </location>
</feature>
<dbReference type="SMART" id="SM00901">
    <property type="entry name" value="FRG"/>
    <property type="match status" value="1"/>
</dbReference>
<evidence type="ECO:0000259" key="1">
    <source>
        <dbReference type="SMART" id="SM00901"/>
    </source>
</evidence>
<dbReference type="Pfam" id="PF08867">
    <property type="entry name" value="FRG"/>
    <property type="match status" value="1"/>
</dbReference>
<dbReference type="InterPro" id="IPR014966">
    <property type="entry name" value="FRG-dom"/>
</dbReference>